<protein>
    <submittedName>
        <fullName evidence="1">Uncharacterized protein</fullName>
    </submittedName>
</protein>
<keyword evidence="2" id="KW-1185">Reference proteome</keyword>
<name>A0AA37Q9P4_9BACT</name>
<reference evidence="1" key="1">
    <citation type="submission" date="2022-08" db="EMBL/GenBank/DDBJ databases">
        <title>Draft genome sequencing of Roseisolibacter agri AW1220.</title>
        <authorList>
            <person name="Tobiishi Y."/>
            <person name="Tonouchi A."/>
        </authorList>
    </citation>
    <scope>NUCLEOTIDE SEQUENCE</scope>
    <source>
        <strain evidence="1">AW1220</strain>
    </source>
</reference>
<gene>
    <name evidence="1" type="ORF">rosag_14190</name>
</gene>
<comment type="caution">
    <text evidence="1">The sequence shown here is derived from an EMBL/GenBank/DDBJ whole genome shotgun (WGS) entry which is preliminary data.</text>
</comment>
<proteinExistence type="predicted"/>
<dbReference type="Proteomes" id="UP001161325">
    <property type="component" value="Unassembled WGS sequence"/>
</dbReference>
<dbReference type="EMBL" id="BRXS01000002">
    <property type="protein sequence ID" value="GLC24906.1"/>
    <property type="molecule type" value="Genomic_DNA"/>
</dbReference>
<sequence>MLLAALAASQTAAPASAGAQQARRAVVAVLPLVVHPAATRADSVTIAPGIAALLESALVADSRIRIAPAPATPATPASHAVHGEILRVGDSVRVTARVLRLRDSTVVALDTLAVASDEVPRLVDDLADAVTEALDLVPPPAGTLRRGGGPVFRPPRPPVPLVAMSLYSRAVAARAAGDADTAARLLREVVSAAPRWDQPKRELAALKRRS</sequence>
<evidence type="ECO:0000313" key="2">
    <source>
        <dbReference type="Proteomes" id="UP001161325"/>
    </source>
</evidence>
<dbReference type="AlphaFoldDB" id="A0AA37Q9P4"/>
<accession>A0AA37Q9P4</accession>
<organism evidence="1 2">
    <name type="scientific">Roseisolibacter agri</name>
    <dbReference type="NCBI Taxonomy" id="2014610"/>
    <lineage>
        <taxon>Bacteria</taxon>
        <taxon>Pseudomonadati</taxon>
        <taxon>Gemmatimonadota</taxon>
        <taxon>Gemmatimonadia</taxon>
        <taxon>Gemmatimonadales</taxon>
        <taxon>Gemmatimonadaceae</taxon>
        <taxon>Roseisolibacter</taxon>
    </lineage>
</organism>
<evidence type="ECO:0000313" key="1">
    <source>
        <dbReference type="EMBL" id="GLC24906.1"/>
    </source>
</evidence>